<evidence type="ECO:0000256" key="4">
    <source>
        <dbReference type="ARBA" id="ARBA00022692"/>
    </source>
</evidence>
<keyword evidence="3" id="KW-1003">Cell membrane</keyword>
<feature type="transmembrane region" description="Helical" evidence="7">
    <location>
        <begin position="252"/>
        <end position="270"/>
    </location>
</feature>
<evidence type="ECO:0000313" key="9">
    <source>
        <dbReference type="Proteomes" id="UP001205843"/>
    </source>
</evidence>
<comment type="subcellular location">
    <subcellularLocation>
        <location evidence="1">Cell membrane</location>
        <topology evidence="1">Multi-pass membrane protein</topology>
    </subcellularLocation>
</comment>
<dbReference type="InterPro" id="IPR036259">
    <property type="entry name" value="MFS_trans_sf"/>
</dbReference>
<evidence type="ECO:0000313" key="8">
    <source>
        <dbReference type="EMBL" id="MCP1674847.1"/>
    </source>
</evidence>
<evidence type="ECO:0000256" key="2">
    <source>
        <dbReference type="ARBA" id="ARBA00022448"/>
    </source>
</evidence>
<dbReference type="Proteomes" id="UP001205843">
    <property type="component" value="Unassembled WGS sequence"/>
</dbReference>
<feature type="transmembrane region" description="Helical" evidence="7">
    <location>
        <begin position="307"/>
        <end position="328"/>
    </location>
</feature>
<feature type="transmembrane region" description="Helical" evidence="7">
    <location>
        <begin position="282"/>
        <end position="301"/>
    </location>
</feature>
<keyword evidence="5 7" id="KW-1133">Transmembrane helix</keyword>
<dbReference type="PANTHER" id="PTHR43266">
    <property type="entry name" value="MACROLIDE-EFFLUX PROTEIN"/>
    <property type="match status" value="1"/>
</dbReference>
<evidence type="ECO:0000256" key="3">
    <source>
        <dbReference type="ARBA" id="ARBA00022475"/>
    </source>
</evidence>
<dbReference type="GO" id="GO:0022857">
    <property type="term" value="F:transmembrane transporter activity"/>
    <property type="evidence" value="ECO:0007669"/>
    <property type="project" value="InterPro"/>
</dbReference>
<feature type="transmembrane region" description="Helical" evidence="7">
    <location>
        <begin position="12"/>
        <end position="35"/>
    </location>
</feature>
<dbReference type="PANTHER" id="PTHR43266:SF2">
    <property type="entry name" value="MAJOR FACILITATOR SUPERFAMILY (MFS) PROFILE DOMAIN-CONTAINING PROTEIN"/>
    <property type="match status" value="1"/>
</dbReference>
<dbReference type="GO" id="GO:0005886">
    <property type="term" value="C:plasma membrane"/>
    <property type="evidence" value="ECO:0007669"/>
    <property type="project" value="UniProtKB-SubCell"/>
</dbReference>
<organism evidence="8 9">
    <name type="scientific">Natronocella acetinitrilica</name>
    <dbReference type="NCBI Taxonomy" id="414046"/>
    <lineage>
        <taxon>Bacteria</taxon>
        <taxon>Pseudomonadati</taxon>
        <taxon>Pseudomonadota</taxon>
        <taxon>Gammaproteobacteria</taxon>
        <taxon>Chromatiales</taxon>
        <taxon>Ectothiorhodospiraceae</taxon>
        <taxon>Natronocella</taxon>
    </lineage>
</organism>
<name>A0AAE3G6P4_9GAMM</name>
<sequence>MIEPLHNATYRRLFLSHVLALVATGLTTVALALLAYDLAGGEAGAVLGTALAIKMLTYVAIGPLAGAVAGWFPRRGLLVSLNLIRGGVVLLLPFVTEIWQIYALVFTLQAASAMFTPTLQATVPDIIPDEATYTQALSLTRLAHDLENLLSPALAAMLLLFMSFHWLFGGTVIGLLIAAAIVYRTPLPTFSPGAVESGVGHRATLGLRIFAATPRLRGLLALNMAVAAGGAMALVNTVIYVRDSLGLGDNHVAMAIAAFGAGSMLIALMLPAALEYLRERSVMLGGAVLIGAALTLGLLGPDFLSLLLLWFLLGAGSSLVLTPSGRLLRRSAQPEDRPTLFAAQFSLSHACWLFTYPLAGWLGLYWGLEPLFAGFAILSFAAAAAAWRLWPADDSLALEHVHADLPAGHHHIRDALPVNDGFKHCHTYNVDRYHGYWPGPGRLVRAMRRRRAGQTGSRR</sequence>
<dbReference type="EMBL" id="JALJXV010000004">
    <property type="protein sequence ID" value="MCP1674847.1"/>
    <property type="molecule type" value="Genomic_DNA"/>
</dbReference>
<dbReference type="CDD" id="cd06173">
    <property type="entry name" value="MFS_MefA_like"/>
    <property type="match status" value="1"/>
</dbReference>
<protein>
    <submittedName>
        <fullName evidence="8">MFS family permease</fullName>
    </submittedName>
</protein>
<accession>A0AAE3G6P4</accession>
<evidence type="ECO:0000256" key="5">
    <source>
        <dbReference type="ARBA" id="ARBA00022989"/>
    </source>
</evidence>
<dbReference type="InterPro" id="IPR011701">
    <property type="entry name" value="MFS"/>
</dbReference>
<evidence type="ECO:0000256" key="7">
    <source>
        <dbReference type="SAM" id="Phobius"/>
    </source>
</evidence>
<dbReference type="Gene3D" id="1.20.1250.20">
    <property type="entry name" value="MFS general substrate transporter like domains"/>
    <property type="match status" value="2"/>
</dbReference>
<dbReference type="Pfam" id="PF07690">
    <property type="entry name" value="MFS_1"/>
    <property type="match status" value="1"/>
</dbReference>
<keyword evidence="9" id="KW-1185">Reference proteome</keyword>
<keyword evidence="6 7" id="KW-0472">Membrane</keyword>
<feature type="transmembrane region" description="Helical" evidence="7">
    <location>
        <begin position="218"/>
        <end position="240"/>
    </location>
</feature>
<dbReference type="AlphaFoldDB" id="A0AAE3G6P4"/>
<dbReference type="RefSeq" id="WP_253477338.1">
    <property type="nucleotide sequence ID" value="NZ_JALJXV010000004.1"/>
</dbReference>
<keyword evidence="4 7" id="KW-0812">Transmembrane</keyword>
<feature type="transmembrane region" description="Helical" evidence="7">
    <location>
        <begin position="154"/>
        <end position="183"/>
    </location>
</feature>
<evidence type="ECO:0000256" key="1">
    <source>
        <dbReference type="ARBA" id="ARBA00004651"/>
    </source>
</evidence>
<feature type="transmembrane region" description="Helical" evidence="7">
    <location>
        <begin position="84"/>
        <end position="105"/>
    </location>
</feature>
<keyword evidence="2" id="KW-0813">Transport</keyword>
<comment type="caution">
    <text evidence="8">The sequence shown here is derived from an EMBL/GenBank/DDBJ whole genome shotgun (WGS) entry which is preliminary data.</text>
</comment>
<feature type="transmembrane region" description="Helical" evidence="7">
    <location>
        <begin position="55"/>
        <end position="72"/>
    </location>
</feature>
<feature type="transmembrane region" description="Helical" evidence="7">
    <location>
        <begin position="340"/>
        <end position="359"/>
    </location>
</feature>
<proteinExistence type="predicted"/>
<evidence type="ECO:0000256" key="6">
    <source>
        <dbReference type="ARBA" id="ARBA00023136"/>
    </source>
</evidence>
<feature type="transmembrane region" description="Helical" evidence="7">
    <location>
        <begin position="371"/>
        <end position="390"/>
    </location>
</feature>
<gene>
    <name evidence="8" type="ORF">J2T57_001985</name>
</gene>
<dbReference type="SUPFAM" id="SSF103473">
    <property type="entry name" value="MFS general substrate transporter"/>
    <property type="match status" value="1"/>
</dbReference>
<reference evidence="8" key="1">
    <citation type="submission" date="2022-03" db="EMBL/GenBank/DDBJ databases">
        <title>Genomic Encyclopedia of Type Strains, Phase III (KMG-III): the genomes of soil and plant-associated and newly described type strains.</title>
        <authorList>
            <person name="Whitman W."/>
        </authorList>
    </citation>
    <scope>NUCLEOTIDE SEQUENCE</scope>
    <source>
        <strain evidence="8">ANL 6-2</strain>
    </source>
</reference>